<dbReference type="RefSeq" id="WP_077807673.1">
    <property type="nucleotide sequence ID" value="NZ_BJXS01000006.1"/>
</dbReference>
<organism evidence="1 2">
    <name type="scientific">Neoasaia chiangmaiensis</name>
    <dbReference type="NCBI Taxonomy" id="320497"/>
    <lineage>
        <taxon>Bacteria</taxon>
        <taxon>Pseudomonadati</taxon>
        <taxon>Pseudomonadota</taxon>
        <taxon>Alphaproteobacteria</taxon>
        <taxon>Acetobacterales</taxon>
        <taxon>Acetobacteraceae</taxon>
        <taxon>Neoasaia</taxon>
    </lineage>
</organism>
<protein>
    <submittedName>
        <fullName evidence="1">Uncharacterized protein</fullName>
    </submittedName>
</protein>
<dbReference type="EMBL" id="CP014691">
    <property type="protein sequence ID" value="AQS88633.1"/>
    <property type="molecule type" value="Genomic_DNA"/>
</dbReference>
<dbReference type="KEGG" id="nch:A0U93_12630"/>
<accession>A0A1U9KS26</accession>
<sequence length="145" mass="15371">MIPIDSPQPITRLPAHIVEVMTPEALSLLKGMATAQPYAIISAPGAASALGAPWWRAFTADTSAPSILDCGPAAGIAALALRQGQRFVVFTGLPSQARGLRALAGTCHGIVLDHRPRAFVLGLAPYDAYQRQRLETYLRTPASNI</sequence>
<reference evidence="1 2" key="1">
    <citation type="submission" date="2016-03" db="EMBL/GenBank/DDBJ databases">
        <title>Acetic acid bacteria sequencing.</title>
        <authorList>
            <person name="Brandt J."/>
            <person name="Jakob F."/>
            <person name="Vogel R.F."/>
        </authorList>
    </citation>
    <scope>NUCLEOTIDE SEQUENCE [LARGE SCALE GENOMIC DNA]</scope>
    <source>
        <strain evidence="1 2">NBRC 101099</strain>
    </source>
</reference>
<evidence type="ECO:0000313" key="1">
    <source>
        <dbReference type="EMBL" id="AQS88633.1"/>
    </source>
</evidence>
<evidence type="ECO:0000313" key="2">
    <source>
        <dbReference type="Proteomes" id="UP000188604"/>
    </source>
</evidence>
<name>A0A1U9KS26_9PROT</name>
<proteinExistence type="predicted"/>
<dbReference type="AlphaFoldDB" id="A0A1U9KS26"/>
<dbReference type="STRING" id="320497.A0U93_12630"/>
<keyword evidence="2" id="KW-1185">Reference proteome</keyword>
<dbReference type="Proteomes" id="UP000188604">
    <property type="component" value="Chromosome"/>
</dbReference>
<gene>
    <name evidence="1" type="ORF">A0U93_12630</name>
</gene>